<accession>A0A0C3DK33</accession>
<sequence>MIQEGLDHINAYLTDLAARSGQPPQQIIDRFLKQHARSNPTNNWNSYSKYFTQHTEQELVRLRKTREFAGSVDSTPCKGILNRLPYSNQITAATVRKKCYELFKKRYPDMWQGILTKFEESAQYTEMGKTFGHRQQLFNRSVKRFTQSFAALLKAHGIEAAFVMAGGIVNQDASLGYVYTTPSAEDFFMQCCRADDDAIIGHFKAHIYNRSSLACVTEVLHTDKSDVKGKGKGKETDRGQDVVDLTSDYDDPTWASGKLFPWKQLPQKLGQHALICVNWPNAVLFPGQECLSRTKPKGISDLTIPKCMQVIAVLRDSGPHKLHFKLNPNSKSDLLTSKRPVIIGAPPLHDSESLKAKRIFYNGKVNYEGPAQLLN</sequence>
<dbReference type="HOGENOM" id="CLU_059987_0_0_1"/>
<evidence type="ECO:0000313" key="1">
    <source>
        <dbReference type="EMBL" id="KIM56431.1"/>
    </source>
</evidence>
<dbReference type="Proteomes" id="UP000053989">
    <property type="component" value="Unassembled WGS sequence"/>
</dbReference>
<dbReference type="AlphaFoldDB" id="A0A0C3DK33"/>
<dbReference type="OrthoDB" id="2665953at2759"/>
<keyword evidence="2" id="KW-1185">Reference proteome</keyword>
<proteinExistence type="predicted"/>
<protein>
    <submittedName>
        <fullName evidence="1">Uncharacterized protein</fullName>
    </submittedName>
</protein>
<reference evidence="1 2" key="1">
    <citation type="submission" date="2014-04" db="EMBL/GenBank/DDBJ databases">
        <authorList>
            <consortium name="DOE Joint Genome Institute"/>
            <person name="Kuo A."/>
            <person name="Kohler A."/>
            <person name="Nagy L.G."/>
            <person name="Floudas D."/>
            <person name="Copeland A."/>
            <person name="Barry K.W."/>
            <person name="Cichocki N."/>
            <person name="Veneault-Fourrey C."/>
            <person name="LaButti K."/>
            <person name="Lindquist E.A."/>
            <person name="Lipzen A."/>
            <person name="Lundell T."/>
            <person name="Morin E."/>
            <person name="Murat C."/>
            <person name="Sun H."/>
            <person name="Tunlid A."/>
            <person name="Henrissat B."/>
            <person name="Grigoriev I.V."/>
            <person name="Hibbett D.S."/>
            <person name="Martin F."/>
            <person name="Nordberg H.P."/>
            <person name="Cantor M.N."/>
            <person name="Hua S.X."/>
        </authorList>
    </citation>
    <scope>NUCLEOTIDE SEQUENCE [LARGE SCALE GENOMIC DNA]</scope>
    <source>
        <strain evidence="1 2">Foug A</strain>
    </source>
</reference>
<dbReference type="STRING" id="1036808.A0A0C3DK33"/>
<organism evidence="1 2">
    <name type="scientific">Scleroderma citrinum Foug A</name>
    <dbReference type="NCBI Taxonomy" id="1036808"/>
    <lineage>
        <taxon>Eukaryota</taxon>
        <taxon>Fungi</taxon>
        <taxon>Dikarya</taxon>
        <taxon>Basidiomycota</taxon>
        <taxon>Agaricomycotina</taxon>
        <taxon>Agaricomycetes</taxon>
        <taxon>Agaricomycetidae</taxon>
        <taxon>Boletales</taxon>
        <taxon>Sclerodermatineae</taxon>
        <taxon>Sclerodermataceae</taxon>
        <taxon>Scleroderma</taxon>
    </lineage>
</organism>
<name>A0A0C3DK33_9AGAM</name>
<gene>
    <name evidence="1" type="ORF">SCLCIDRAFT_132760</name>
</gene>
<dbReference type="InParanoid" id="A0A0C3DK33"/>
<dbReference type="EMBL" id="KN822117">
    <property type="protein sequence ID" value="KIM56431.1"/>
    <property type="molecule type" value="Genomic_DNA"/>
</dbReference>
<reference evidence="2" key="2">
    <citation type="submission" date="2015-01" db="EMBL/GenBank/DDBJ databases">
        <title>Evolutionary Origins and Diversification of the Mycorrhizal Mutualists.</title>
        <authorList>
            <consortium name="DOE Joint Genome Institute"/>
            <consortium name="Mycorrhizal Genomics Consortium"/>
            <person name="Kohler A."/>
            <person name="Kuo A."/>
            <person name="Nagy L.G."/>
            <person name="Floudas D."/>
            <person name="Copeland A."/>
            <person name="Barry K.W."/>
            <person name="Cichocki N."/>
            <person name="Veneault-Fourrey C."/>
            <person name="LaButti K."/>
            <person name="Lindquist E.A."/>
            <person name="Lipzen A."/>
            <person name="Lundell T."/>
            <person name="Morin E."/>
            <person name="Murat C."/>
            <person name="Riley R."/>
            <person name="Ohm R."/>
            <person name="Sun H."/>
            <person name="Tunlid A."/>
            <person name="Henrissat B."/>
            <person name="Grigoriev I.V."/>
            <person name="Hibbett D.S."/>
            <person name="Martin F."/>
        </authorList>
    </citation>
    <scope>NUCLEOTIDE SEQUENCE [LARGE SCALE GENOMIC DNA]</scope>
    <source>
        <strain evidence="2">Foug A</strain>
    </source>
</reference>
<evidence type="ECO:0000313" key="2">
    <source>
        <dbReference type="Proteomes" id="UP000053989"/>
    </source>
</evidence>